<evidence type="ECO:0000256" key="1">
    <source>
        <dbReference type="SAM" id="Phobius"/>
    </source>
</evidence>
<protein>
    <recommendedName>
        <fullName evidence="3">Reelin domain-containing protein</fullName>
    </recommendedName>
</protein>
<sequence>MKFRRRTSYVLVLLIASLLVANVIAYPNAPGTCHLDLMATIGHGPSKSTCDDCYRIKVARTTPMTITIHGPNTRPYQGILIQVKDERNQTIGSFVDYDENAYAPVACEEQEAESEDATLGHVDAKPKHWPVTLRWTTPHPAPVARVQGIVVLDYDNFHLFPETSFKPIAQPPKHTFTTATTAVTDKGDALQATPTVEIIEEEDDEIILPEPESLHDPNPNPLFIQVLVVVLILYFFMAVFRFEWQRRRRRNQQKEDVLMDEDEALTISIKDH</sequence>
<accession>A0A1X2H9F2</accession>
<dbReference type="AlphaFoldDB" id="A0A1X2H9F2"/>
<feature type="domain" description="Reelin" evidence="3">
    <location>
        <begin position="51"/>
        <end position="157"/>
    </location>
</feature>
<keyword evidence="5" id="KW-1185">Reference proteome</keyword>
<comment type="caution">
    <text evidence="4">The sequence shown here is derived from an EMBL/GenBank/DDBJ whole genome shotgun (WGS) entry which is preliminary data.</text>
</comment>
<keyword evidence="1" id="KW-0812">Transmembrane</keyword>
<keyword evidence="2" id="KW-0732">Signal</keyword>
<dbReference type="Pfam" id="PF02014">
    <property type="entry name" value="Reeler"/>
    <property type="match status" value="1"/>
</dbReference>
<name>A0A1X2H9F2_SYNRA</name>
<dbReference type="Proteomes" id="UP000242180">
    <property type="component" value="Unassembled WGS sequence"/>
</dbReference>
<feature type="signal peptide" evidence="2">
    <location>
        <begin position="1"/>
        <end position="25"/>
    </location>
</feature>
<dbReference type="InterPro" id="IPR002861">
    <property type="entry name" value="Reeler_dom"/>
</dbReference>
<dbReference type="EMBL" id="MCGN01000006">
    <property type="protein sequence ID" value="ORY95258.1"/>
    <property type="molecule type" value="Genomic_DNA"/>
</dbReference>
<organism evidence="4 5">
    <name type="scientific">Syncephalastrum racemosum</name>
    <name type="common">Filamentous fungus</name>
    <dbReference type="NCBI Taxonomy" id="13706"/>
    <lineage>
        <taxon>Eukaryota</taxon>
        <taxon>Fungi</taxon>
        <taxon>Fungi incertae sedis</taxon>
        <taxon>Mucoromycota</taxon>
        <taxon>Mucoromycotina</taxon>
        <taxon>Mucoromycetes</taxon>
        <taxon>Mucorales</taxon>
        <taxon>Syncephalastraceae</taxon>
        <taxon>Syncephalastrum</taxon>
    </lineage>
</organism>
<dbReference type="OMA" id="PKLKEWP"/>
<evidence type="ECO:0000256" key="2">
    <source>
        <dbReference type="SAM" id="SignalP"/>
    </source>
</evidence>
<proteinExistence type="predicted"/>
<dbReference type="InParanoid" id="A0A1X2H9F2"/>
<feature type="transmembrane region" description="Helical" evidence="1">
    <location>
        <begin position="222"/>
        <end position="240"/>
    </location>
</feature>
<reference evidence="4 5" key="1">
    <citation type="submission" date="2016-07" db="EMBL/GenBank/DDBJ databases">
        <title>Pervasive Adenine N6-methylation of Active Genes in Fungi.</title>
        <authorList>
            <consortium name="DOE Joint Genome Institute"/>
            <person name="Mondo S.J."/>
            <person name="Dannebaum R.O."/>
            <person name="Kuo R.C."/>
            <person name="Labutti K."/>
            <person name="Haridas S."/>
            <person name="Kuo A."/>
            <person name="Salamov A."/>
            <person name="Ahrendt S.R."/>
            <person name="Lipzen A."/>
            <person name="Sullivan W."/>
            <person name="Andreopoulos W.B."/>
            <person name="Clum A."/>
            <person name="Lindquist E."/>
            <person name="Daum C."/>
            <person name="Ramamoorthy G.K."/>
            <person name="Gryganskyi A."/>
            <person name="Culley D."/>
            <person name="Magnuson J.K."/>
            <person name="James T.Y."/>
            <person name="O'Malley M.A."/>
            <person name="Stajich J.E."/>
            <person name="Spatafora J.W."/>
            <person name="Visel A."/>
            <person name="Grigoriev I.V."/>
        </authorList>
    </citation>
    <scope>NUCLEOTIDE SEQUENCE [LARGE SCALE GENOMIC DNA]</scope>
    <source>
        <strain evidence="4 5">NRRL 2496</strain>
    </source>
</reference>
<evidence type="ECO:0000313" key="4">
    <source>
        <dbReference type="EMBL" id="ORY95258.1"/>
    </source>
</evidence>
<evidence type="ECO:0000259" key="3">
    <source>
        <dbReference type="Pfam" id="PF02014"/>
    </source>
</evidence>
<dbReference type="CDD" id="cd08544">
    <property type="entry name" value="Reeler"/>
    <property type="match status" value="1"/>
</dbReference>
<dbReference type="InterPro" id="IPR042307">
    <property type="entry name" value="Reeler_sf"/>
</dbReference>
<keyword evidence="1" id="KW-0472">Membrane</keyword>
<dbReference type="Gene3D" id="2.60.40.4060">
    <property type="entry name" value="Reeler domain"/>
    <property type="match status" value="1"/>
</dbReference>
<dbReference type="OrthoDB" id="2269205at2759"/>
<keyword evidence="1" id="KW-1133">Transmembrane helix</keyword>
<evidence type="ECO:0000313" key="5">
    <source>
        <dbReference type="Proteomes" id="UP000242180"/>
    </source>
</evidence>
<gene>
    <name evidence="4" type="ORF">BCR43DRAFT_492702</name>
</gene>
<feature type="chain" id="PRO_5013208038" description="Reelin domain-containing protein" evidence="2">
    <location>
        <begin position="26"/>
        <end position="272"/>
    </location>
</feature>